<keyword evidence="2" id="KW-1185">Reference proteome</keyword>
<sequence>MYKQSRHLKHQLKMSTITFHACLRNMSSTYKQSMKSETKIEKLKRDIDPRQRQLKQLIIKYQQDPSQINNDSIRELMSLIAIVGKKNALLVQLTGIPTEPELGAIIMLFHNHQYQSPHAISRKIRELKISNDAKPTTDIQSKEITAIKSTDGINKAPMNKSKEIKVNMSMLQKDANFIHKRMNEEIDRRIASTINMITRIEVFKKVYGQRIIACKEKTLEIAKIEEHIQRLQKQLDNYEEII</sequence>
<evidence type="ECO:0000313" key="2">
    <source>
        <dbReference type="Proteomes" id="UP000814033"/>
    </source>
</evidence>
<organism evidence="1 2">
    <name type="scientific">Auriscalpium vulgare</name>
    <dbReference type="NCBI Taxonomy" id="40419"/>
    <lineage>
        <taxon>Eukaryota</taxon>
        <taxon>Fungi</taxon>
        <taxon>Dikarya</taxon>
        <taxon>Basidiomycota</taxon>
        <taxon>Agaricomycotina</taxon>
        <taxon>Agaricomycetes</taxon>
        <taxon>Russulales</taxon>
        <taxon>Auriscalpiaceae</taxon>
        <taxon>Auriscalpium</taxon>
    </lineage>
</organism>
<dbReference type="EMBL" id="MU276244">
    <property type="protein sequence ID" value="KAI0039952.1"/>
    <property type="molecule type" value="Genomic_DNA"/>
</dbReference>
<reference evidence="1" key="2">
    <citation type="journal article" date="2022" name="New Phytol.">
        <title>Evolutionary transition to the ectomycorrhizal habit in the genomes of a hyperdiverse lineage of mushroom-forming fungi.</title>
        <authorList>
            <person name="Looney B."/>
            <person name="Miyauchi S."/>
            <person name="Morin E."/>
            <person name="Drula E."/>
            <person name="Courty P.E."/>
            <person name="Kohler A."/>
            <person name="Kuo A."/>
            <person name="LaButti K."/>
            <person name="Pangilinan J."/>
            <person name="Lipzen A."/>
            <person name="Riley R."/>
            <person name="Andreopoulos W."/>
            <person name="He G."/>
            <person name="Johnson J."/>
            <person name="Nolan M."/>
            <person name="Tritt A."/>
            <person name="Barry K.W."/>
            <person name="Grigoriev I.V."/>
            <person name="Nagy L.G."/>
            <person name="Hibbett D."/>
            <person name="Henrissat B."/>
            <person name="Matheny P.B."/>
            <person name="Labbe J."/>
            <person name="Martin F.M."/>
        </authorList>
    </citation>
    <scope>NUCLEOTIDE SEQUENCE</scope>
    <source>
        <strain evidence="1">FP105234-sp</strain>
    </source>
</reference>
<evidence type="ECO:0000313" key="1">
    <source>
        <dbReference type="EMBL" id="KAI0039952.1"/>
    </source>
</evidence>
<proteinExistence type="predicted"/>
<dbReference type="Proteomes" id="UP000814033">
    <property type="component" value="Unassembled WGS sequence"/>
</dbReference>
<protein>
    <submittedName>
        <fullName evidence="1">Uncharacterized protein</fullName>
    </submittedName>
</protein>
<name>A0ACB8R7T1_9AGAM</name>
<reference evidence="1" key="1">
    <citation type="submission" date="2021-02" db="EMBL/GenBank/DDBJ databases">
        <authorList>
            <consortium name="DOE Joint Genome Institute"/>
            <person name="Ahrendt S."/>
            <person name="Looney B.P."/>
            <person name="Miyauchi S."/>
            <person name="Morin E."/>
            <person name="Drula E."/>
            <person name="Courty P.E."/>
            <person name="Chicoki N."/>
            <person name="Fauchery L."/>
            <person name="Kohler A."/>
            <person name="Kuo A."/>
            <person name="Labutti K."/>
            <person name="Pangilinan J."/>
            <person name="Lipzen A."/>
            <person name="Riley R."/>
            <person name="Andreopoulos W."/>
            <person name="He G."/>
            <person name="Johnson J."/>
            <person name="Barry K.W."/>
            <person name="Grigoriev I.V."/>
            <person name="Nagy L."/>
            <person name="Hibbett D."/>
            <person name="Henrissat B."/>
            <person name="Matheny P.B."/>
            <person name="Labbe J."/>
            <person name="Martin F."/>
        </authorList>
    </citation>
    <scope>NUCLEOTIDE SEQUENCE</scope>
    <source>
        <strain evidence="1">FP105234-sp</strain>
    </source>
</reference>
<accession>A0ACB8R7T1</accession>
<comment type="caution">
    <text evidence="1">The sequence shown here is derived from an EMBL/GenBank/DDBJ whole genome shotgun (WGS) entry which is preliminary data.</text>
</comment>
<gene>
    <name evidence="1" type="ORF">FA95DRAFT_1577268</name>
</gene>